<dbReference type="Pfam" id="PF00485">
    <property type="entry name" value="PRK"/>
    <property type="match status" value="1"/>
</dbReference>
<evidence type="ECO:0000256" key="6">
    <source>
        <dbReference type="ARBA" id="ARBA00022777"/>
    </source>
</evidence>
<dbReference type="CDD" id="cd06223">
    <property type="entry name" value="PRTases_typeI"/>
    <property type="match status" value="1"/>
</dbReference>
<evidence type="ECO:0000256" key="11">
    <source>
        <dbReference type="SAM" id="MobiDB-lite"/>
    </source>
</evidence>
<feature type="compositionally biased region" description="Low complexity" evidence="11">
    <location>
        <begin position="1"/>
        <end position="13"/>
    </location>
</feature>
<dbReference type="Gene3D" id="3.40.50.2020">
    <property type="match status" value="1"/>
</dbReference>
<dbReference type="NCBIfam" id="NF004018">
    <property type="entry name" value="PRK05480.1"/>
    <property type="match status" value="1"/>
</dbReference>
<dbReference type="SUPFAM" id="SSF53271">
    <property type="entry name" value="PRTase-like"/>
    <property type="match status" value="1"/>
</dbReference>
<evidence type="ECO:0000313" key="14">
    <source>
        <dbReference type="Proteomes" id="UP000050792"/>
    </source>
</evidence>
<dbReference type="GO" id="GO:0004849">
    <property type="term" value="F:uridine kinase activity"/>
    <property type="evidence" value="ECO:0007669"/>
    <property type="project" value="UniProtKB-EC"/>
</dbReference>
<protein>
    <recommendedName>
        <fullName evidence="10">Uridine kinase</fullName>
        <ecNumber evidence="10">2.7.1.48</ecNumber>
    </recommendedName>
</protein>
<dbReference type="FunFam" id="3.40.50.2020:FF:000010">
    <property type="entry name" value="Uridine-cytidine kinase"/>
    <property type="match status" value="1"/>
</dbReference>
<dbReference type="Pfam" id="PF14681">
    <property type="entry name" value="UPRTase"/>
    <property type="match status" value="1"/>
</dbReference>
<dbReference type="CDD" id="cd02023">
    <property type="entry name" value="UMPK"/>
    <property type="match status" value="1"/>
</dbReference>
<evidence type="ECO:0000259" key="12">
    <source>
        <dbReference type="Pfam" id="PF00485"/>
    </source>
</evidence>
<evidence type="ECO:0000256" key="4">
    <source>
        <dbReference type="ARBA" id="ARBA00022679"/>
    </source>
</evidence>
<dbReference type="AlphaFoldDB" id="A0AA85GE60"/>
<dbReference type="PRINTS" id="PR00988">
    <property type="entry name" value="URIDINKINASE"/>
</dbReference>
<evidence type="ECO:0000256" key="3">
    <source>
        <dbReference type="ARBA" id="ARBA00005408"/>
    </source>
</evidence>
<keyword evidence="7 10" id="KW-0067">ATP-binding</keyword>
<evidence type="ECO:0000256" key="1">
    <source>
        <dbReference type="ARBA" id="ARBA00004690"/>
    </source>
</evidence>
<proteinExistence type="inferred from homology"/>
<evidence type="ECO:0000256" key="2">
    <source>
        <dbReference type="ARBA" id="ARBA00004784"/>
    </source>
</evidence>
<comment type="pathway">
    <text evidence="2 10">Pyrimidine metabolism; CTP biosynthesis via salvage pathway; CTP from cytidine: step 1/3.</text>
</comment>
<dbReference type="InterPro" id="IPR006083">
    <property type="entry name" value="PRK/URK"/>
</dbReference>
<keyword evidence="14" id="KW-1185">Reference proteome</keyword>
<evidence type="ECO:0000256" key="5">
    <source>
        <dbReference type="ARBA" id="ARBA00022741"/>
    </source>
</evidence>
<feature type="domain" description="Phosphoribosyltransferase" evidence="13">
    <location>
        <begin position="353"/>
        <end position="558"/>
    </location>
</feature>
<dbReference type="GO" id="GO:0005524">
    <property type="term" value="F:ATP binding"/>
    <property type="evidence" value="ECO:0007669"/>
    <property type="project" value="UniProtKB-KW"/>
</dbReference>
<dbReference type="EC" id="2.7.1.48" evidence="10"/>
<feature type="region of interest" description="Disordered" evidence="11">
    <location>
        <begin position="1"/>
        <end position="21"/>
    </location>
</feature>
<dbReference type="InterPro" id="IPR000836">
    <property type="entry name" value="PRTase_dom"/>
</dbReference>
<feature type="domain" description="Phosphoribulokinase/uridine kinase" evidence="12">
    <location>
        <begin position="74"/>
        <end position="261"/>
    </location>
</feature>
<evidence type="ECO:0000256" key="7">
    <source>
        <dbReference type="ARBA" id="ARBA00022840"/>
    </source>
</evidence>
<keyword evidence="5 10" id="KW-0547">Nucleotide-binding</keyword>
<comment type="pathway">
    <text evidence="1 10">Pyrimidine metabolism; UMP biosynthesis via salvage pathway; UMP from uridine: step 1/1.</text>
</comment>
<dbReference type="GO" id="GO:0008655">
    <property type="term" value="P:pyrimidine-containing compound salvage"/>
    <property type="evidence" value="ECO:0007669"/>
    <property type="project" value="UniProtKB-ARBA"/>
</dbReference>
<evidence type="ECO:0000313" key="15">
    <source>
        <dbReference type="WBParaSite" id="SRDH1_91990.1"/>
    </source>
</evidence>
<comment type="similarity">
    <text evidence="3 10">Belongs to the uridine kinase family.</text>
</comment>
<dbReference type="InterPro" id="IPR029057">
    <property type="entry name" value="PRTase-like"/>
</dbReference>
<dbReference type="WBParaSite" id="SRDH1_91990.1">
    <property type="protein sequence ID" value="SRDH1_91990.1"/>
    <property type="gene ID" value="SRDH1_91990"/>
</dbReference>
<comment type="catalytic activity">
    <reaction evidence="9 10">
        <text>uridine + ATP = UMP + ADP + H(+)</text>
        <dbReference type="Rhea" id="RHEA:16825"/>
        <dbReference type="ChEBI" id="CHEBI:15378"/>
        <dbReference type="ChEBI" id="CHEBI:16704"/>
        <dbReference type="ChEBI" id="CHEBI:30616"/>
        <dbReference type="ChEBI" id="CHEBI:57865"/>
        <dbReference type="ChEBI" id="CHEBI:456216"/>
        <dbReference type="EC" id="2.7.1.48"/>
    </reaction>
</comment>
<accession>A0AA85GE60</accession>
<dbReference type="Gene3D" id="3.40.50.300">
    <property type="entry name" value="P-loop containing nucleotide triphosphate hydrolases"/>
    <property type="match status" value="1"/>
</dbReference>
<dbReference type="NCBIfam" id="TIGR00235">
    <property type="entry name" value="udk"/>
    <property type="match status" value="1"/>
</dbReference>
<dbReference type="PANTHER" id="PTHR10285">
    <property type="entry name" value="URIDINE KINASE"/>
    <property type="match status" value="1"/>
</dbReference>
<evidence type="ECO:0000256" key="9">
    <source>
        <dbReference type="ARBA" id="ARBA00048909"/>
    </source>
</evidence>
<evidence type="ECO:0000259" key="13">
    <source>
        <dbReference type="Pfam" id="PF14681"/>
    </source>
</evidence>
<evidence type="ECO:0000256" key="10">
    <source>
        <dbReference type="RuleBase" id="RU003825"/>
    </source>
</evidence>
<reference evidence="14" key="1">
    <citation type="submission" date="2022-06" db="EMBL/GenBank/DDBJ databases">
        <authorList>
            <person name="Berger JAMES D."/>
            <person name="Berger JAMES D."/>
        </authorList>
    </citation>
    <scope>NUCLEOTIDE SEQUENCE [LARGE SCALE GENOMIC DNA]</scope>
</reference>
<name>A0AA85GE60_9TREM</name>
<keyword evidence="6 10" id="KW-0418">Kinase</keyword>
<dbReference type="InterPro" id="IPR027417">
    <property type="entry name" value="P-loop_NTPase"/>
</dbReference>
<dbReference type="Proteomes" id="UP000050792">
    <property type="component" value="Unassembled WGS sequence"/>
</dbReference>
<dbReference type="SUPFAM" id="SSF52540">
    <property type="entry name" value="P-loop containing nucleoside triphosphate hydrolases"/>
    <property type="match status" value="1"/>
</dbReference>
<keyword evidence="4 10" id="KW-0808">Transferase</keyword>
<dbReference type="InterPro" id="IPR000764">
    <property type="entry name" value="Uridine_kinase-like"/>
</dbReference>
<comment type="catalytic activity">
    <reaction evidence="8 10">
        <text>cytidine + ATP = CMP + ADP + H(+)</text>
        <dbReference type="Rhea" id="RHEA:24674"/>
        <dbReference type="ChEBI" id="CHEBI:15378"/>
        <dbReference type="ChEBI" id="CHEBI:17562"/>
        <dbReference type="ChEBI" id="CHEBI:30616"/>
        <dbReference type="ChEBI" id="CHEBI:60377"/>
        <dbReference type="ChEBI" id="CHEBI:456216"/>
        <dbReference type="EC" id="2.7.1.48"/>
    </reaction>
</comment>
<reference evidence="15" key="2">
    <citation type="submission" date="2023-11" db="UniProtKB">
        <authorList>
            <consortium name="WormBaseParasite"/>
        </authorList>
    </citation>
    <scope>IDENTIFICATION</scope>
</reference>
<organism evidence="14 15">
    <name type="scientific">Schistosoma rodhaini</name>
    <dbReference type="NCBI Taxonomy" id="6188"/>
    <lineage>
        <taxon>Eukaryota</taxon>
        <taxon>Metazoa</taxon>
        <taxon>Spiralia</taxon>
        <taxon>Lophotrochozoa</taxon>
        <taxon>Platyhelminthes</taxon>
        <taxon>Trematoda</taxon>
        <taxon>Digenea</taxon>
        <taxon>Strigeidida</taxon>
        <taxon>Schistosomatoidea</taxon>
        <taxon>Schistosomatidae</taxon>
        <taxon>Schistosoma</taxon>
    </lineage>
</organism>
<evidence type="ECO:0000256" key="8">
    <source>
        <dbReference type="ARBA" id="ARBA00047436"/>
    </source>
</evidence>
<sequence>MASSSESDISESSCDQKVTHTDVPKINKSPKVVSVSSTAWGLPEPVLRIGNRTIFTHGRPPWYNAEGQTQQPFVIGICGGSASGKTSVARVIIESLDVQWVSLLSLDSYYKVLTPEQKLQAVACHYNFDHPSAFDLDLLENHLRRLRDGKTIEVPEYDFKTHSRTSKTNTVYGANIIIIEGILVFYSQAVAKLMDLKVFVDTDADERLSRRLRRDISERGRELNSVLEQYMRFVKPSYEQFIAPSMAQADIIVPRGGKNVVALQLIVQHINKRLKQCGLRTRHKFAKFPFILPNGALPTDSNDATWEDNNSTGVNNTVDDVFTMNNHLYNNKQNTTNGTSDKACLPPRVHVLPSTPQRLGLHTLIRDRSTDQDAFVFYAERLMRPLCEAAMNLLPHMDIDIETPQGITYRGRKLATGTQVCGVSILRAGEVLEPALCAVCKDIRLGKILIQTNPVTCEPELHYIRLPRDIKDCFVILMDATVATGAAAIMAMRILVEHDVPEDKIILISLIMASQGVHSVAYTYPKAHIVTTAVDSGLNDSYHIVPGVGNFGDRYFGTTLDLETR</sequence>
<dbReference type="FunFam" id="3.40.50.300:FF:000339">
    <property type="entry name" value="Uridine kinase"/>
    <property type="match status" value="1"/>
</dbReference>